<organism evidence="1 2">
    <name type="scientific">Portunus trituberculatus</name>
    <name type="common">Swimming crab</name>
    <name type="synonym">Neptunus trituberculatus</name>
    <dbReference type="NCBI Taxonomy" id="210409"/>
    <lineage>
        <taxon>Eukaryota</taxon>
        <taxon>Metazoa</taxon>
        <taxon>Ecdysozoa</taxon>
        <taxon>Arthropoda</taxon>
        <taxon>Crustacea</taxon>
        <taxon>Multicrustacea</taxon>
        <taxon>Malacostraca</taxon>
        <taxon>Eumalacostraca</taxon>
        <taxon>Eucarida</taxon>
        <taxon>Decapoda</taxon>
        <taxon>Pleocyemata</taxon>
        <taxon>Brachyura</taxon>
        <taxon>Eubrachyura</taxon>
        <taxon>Portunoidea</taxon>
        <taxon>Portunidae</taxon>
        <taxon>Portuninae</taxon>
        <taxon>Portunus</taxon>
    </lineage>
</organism>
<protein>
    <submittedName>
        <fullName evidence="1">Uncharacterized protein</fullName>
    </submittedName>
</protein>
<sequence>MSLQQLVFQLTRWLSATECLSHSWLSWICRMLILLLNPRNQMSKRRQVSKKSHPVPCREGLAAEEGDDCVLQVLYPLLCQENLQKGEANHYPKEGLLF</sequence>
<dbReference type="AlphaFoldDB" id="A0A5B7GSH4"/>
<evidence type="ECO:0000313" key="1">
    <source>
        <dbReference type="EMBL" id="MPC60543.1"/>
    </source>
</evidence>
<comment type="caution">
    <text evidence="1">The sequence shown here is derived from an EMBL/GenBank/DDBJ whole genome shotgun (WGS) entry which is preliminary data.</text>
</comment>
<dbReference type="EMBL" id="VSRR010017641">
    <property type="protein sequence ID" value="MPC60543.1"/>
    <property type="molecule type" value="Genomic_DNA"/>
</dbReference>
<keyword evidence="2" id="KW-1185">Reference proteome</keyword>
<reference evidence="1 2" key="1">
    <citation type="submission" date="2019-05" db="EMBL/GenBank/DDBJ databases">
        <title>Another draft genome of Portunus trituberculatus and its Hox gene families provides insights of decapod evolution.</title>
        <authorList>
            <person name="Jeong J.-H."/>
            <person name="Song I."/>
            <person name="Kim S."/>
            <person name="Choi T."/>
            <person name="Kim D."/>
            <person name="Ryu S."/>
            <person name="Kim W."/>
        </authorList>
    </citation>
    <scope>NUCLEOTIDE SEQUENCE [LARGE SCALE GENOMIC DNA]</scope>
    <source>
        <tissue evidence="1">Muscle</tissue>
    </source>
</reference>
<accession>A0A5B7GSH4</accession>
<dbReference type="Proteomes" id="UP000324222">
    <property type="component" value="Unassembled WGS sequence"/>
</dbReference>
<proteinExistence type="predicted"/>
<gene>
    <name evidence="1" type="ORF">E2C01_054591</name>
</gene>
<evidence type="ECO:0000313" key="2">
    <source>
        <dbReference type="Proteomes" id="UP000324222"/>
    </source>
</evidence>
<name>A0A5B7GSH4_PORTR</name>